<keyword evidence="4" id="KW-1185">Reference proteome</keyword>
<dbReference type="InterPro" id="IPR002347">
    <property type="entry name" value="SDR_fam"/>
</dbReference>
<dbReference type="OrthoDB" id="7064009at2"/>
<dbReference type="PRINTS" id="PR00080">
    <property type="entry name" value="SDRFAMILY"/>
</dbReference>
<evidence type="ECO:0000313" key="4">
    <source>
        <dbReference type="Proteomes" id="UP000283128"/>
    </source>
</evidence>
<dbReference type="InterPro" id="IPR020904">
    <property type="entry name" value="Sc_DH/Rdtase_CS"/>
</dbReference>
<dbReference type="Proteomes" id="UP000283128">
    <property type="component" value="Unassembled WGS sequence"/>
</dbReference>
<dbReference type="GO" id="GO:0016616">
    <property type="term" value="F:oxidoreductase activity, acting on the CH-OH group of donors, NAD or NADP as acceptor"/>
    <property type="evidence" value="ECO:0007669"/>
    <property type="project" value="TreeGrafter"/>
</dbReference>
<comment type="similarity">
    <text evidence="1">Belongs to the short-chain dehydrogenases/reductases (SDR) family.</text>
</comment>
<dbReference type="PROSITE" id="PS00061">
    <property type="entry name" value="ADH_SHORT"/>
    <property type="match status" value="1"/>
</dbReference>
<proteinExistence type="inferred from homology"/>
<dbReference type="GO" id="GO:0006633">
    <property type="term" value="P:fatty acid biosynthetic process"/>
    <property type="evidence" value="ECO:0007669"/>
    <property type="project" value="TreeGrafter"/>
</dbReference>
<dbReference type="CDD" id="cd05233">
    <property type="entry name" value="SDR_c"/>
    <property type="match status" value="1"/>
</dbReference>
<keyword evidence="2" id="KW-0812">Transmembrane</keyword>
<dbReference type="RefSeq" id="WP_127827236.1">
    <property type="nucleotide sequence ID" value="NZ_RZYA01000002.1"/>
</dbReference>
<dbReference type="SUPFAM" id="SSF51735">
    <property type="entry name" value="NAD(P)-binding Rossmann-fold domains"/>
    <property type="match status" value="1"/>
</dbReference>
<comment type="caution">
    <text evidence="3">The sequence shown here is derived from an EMBL/GenBank/DDBJ whole genome shotgun (WGS) entry which is preliminary data.</text>
</comment>
<evidence type="ECO:0000256" key="1">
    <source>
        <dbReference type="ARBA" id="ARBA00006484"/>
    </source>
</evidence>
<dbReference type="InterPro" id="IPR036291">
    <property type="entry name" value="NAD(P)-bd_dom_sf"/>
</dbReference>
<dbReference type="Gene3D" id="3.40.50.720">
    <property type="entry name" value="NAD(P)-binding Rossmann-like Domain"/>
    <property type="match status" value="1"/>
</dbReference>
<dbReference type="GO" id="GO:0048038">
    <property type="term" value="F:quinone binding"/>
    <property type="evidence" value="ECO:0007669"/>
    <property type="project" value="TreeGrafter"/>
</dbReference>
<reference evidence="3 4" key="1">
    <citation type="submission" date="2019-01" db="EMBL/GenBank/DDBJ databases">
        <title>Genome sequences of Streptomyces and Rhizobium isolates collected from root and soil.</title>
        <authorList>
            <person name="Chhettri S."/>
            <person name="Sevigny J.L."/>
            <person name="Sen A."/>
            <person name="Ennis N."/>
            <person name="Tisa L."/>
        </authorList>
    </citation>
    <scope>NUCLEOTIDE SEQUENCE [LARGE SCALE GENOMIC DNA]</scope>
    <source>
        <strain evidence="3 4">San01</strain>
    </source>
</reference>
<keyword evidence="2" id="KW-1133">Transmembrane helix</keyword>
<dbReference type="EMBL" id="RZYA01000002">
    <property type="protein sequence ID" value="RVU28081.1"/>
    <property type="molecule type" value="Genomic_DNA"/>
</dbReference>
<dbReference type="AlphaFoldDB" id="A0A437Q0N7"/>
<dbReference type="PANTHER" id="PTHR42760">
    <property type="entry name" value="SHORT-CHAIN DEHYDROGENASES/REDUCTASES FAMILY MEMBER"/>
    <property type="match status" value="1"/>
</dbReference>
<sequence length="250" mass="25145">MSTEPCPDLGFTPGDVAVISGAGSGIGRATALRAAQLGLRVSAWDLDAGAVAATVDEIAEAGGIAMAVTADVSEPADVRAGFADTIGALGEIRYLVNNAGPSSAAEIDFDVAVQISVGSVRLMTDTWLSGGVPTGAALVNIASVAGNLIGTASGWYSAAKAGITGYTRHLAAHPTAGVRSNAVAPGMTDTPRLAGFAASPVGRRALERNPLKRMATPDDIAYAVLFLLSPLASYINGVLLPVDGGWTVTQ</sequence>
<protein>
    <submittedName>
        <fullName evidence="3">SDR family oxidoreductase</fullName>
    </submittedName>
</protein>
<accession>A0A437Q0N7</accession>
<gene>
    <name evidence="3" type="ORF">EOT10_07420</name>
</gene>
<feature type="transmembrane region" description="Helical" evidence="2">
    <location>
        <begin position="220"/>
        <end position="240"/>
    </location>
</feature>
<evidence type="ECO:0000313" key="3">
    <source>
        <dbReference type="EMBL" id="RVU28081.1"/>
    </source>
</evidence>
<name>A0A437Q0N7_9ACTN</name>
<organism evidence="3 4">
    <name type="scientific">Streptomyces antnestii</name>
    <dbReference type="NCBI Taxonomy" id="2494256"/>
    <lineage>
        <taxon>Bacteria</taxon>
        <taxon>Bacillati</taxon>
        <taxon>Actinomycetota</taxon>
        <taxon>Actinomycetes</taxon>
        <taxon>Kitasatosporales</taxon>
        <taxon>Streptomycetaceae</taxon>
        <taxon>Streptomyces</taxon>
    </lineage>
</organism>
<evidence type="ECO:0000256" key="2">
    <source>
        <dbReference type="SAM" id="Phobius"/>
    </source>
</evidence>
<keyword evidence="2" id="KW-0472">Membrane</keyword>
<dbReference type="PANTHER" id="PTHR42760:SF122">
    <property type="entry name" value="NAD(P)-BINDING PROTEIN"/>
    <property type="match status" value="1"/>
</dbReference>
<dbReference type="PRINTS" id="PR00081">
    <property type="entry name" value="GDHRDH"/>
</dbReference>
<dbReference type="Pfam" id="PF13561">
    <property type="entry name" value="adh_short_C2"/>
    <property type="match status" value="1"/>
</dbReference>